<sequence length="63" mass="6947">LENFSNSSVSMLLGEDNPVITEGRAFGVQTLSGTGSLRVGAELLNKHLKYTNFYYSSPTWGQY</sequence>
<dbReference type="GO" id="GO:0005829">
    <property type="term" value="C:cytosol"/>
    <property type="evidence" value="ECO:0007669"/>
    <property type="project" value="TreeGrafter"/>
</dbReference>
<dbReference type="PANTHER" id="PTHR11879">
    <property type="entry name" value="ASPARTATE AMINOTRANSFERASE"/>
    <property type="match status" value="1"/>
</dbReference>
<evidence type="ECO:0000256" key="2">
    <source>
        <dbReference type="ARBA" id="ARBA00011738"/>
    </source>
</evidence>
<accession>A0A8S4QDQ3</accession>
<comment type="subunit">
    <text evidence="2">Homodimer.</text>
</comment>
<keyword evidence="7" id="KW-1185">Reference proteome</keyword>
<dbReference type="GO" id="GO:0004069">
    <property type="term" value="F:L-aspartate:2-oxoglutarate aminotransferase activity"/>
    <property type="evidence" value="ECO:0007669"/>
    <property type="project" value="TreeGrafter"/>
</dbReference>
<evidence type="ECO:0000256" key="1">
    <source>
        <dbReference type="ARBA" id="ARBA00001933"/>
    </source>
</evidence>
<organism evidence="6 7">
    <name type="scientific">Pararge aegeria aegeria</name>
    <dbReference type="NCBI Taxonomy" id="348720"/>
    <lineage>
        <taxon>Eukaryota</taxon>
        <taxon>Metazoa</taxon>
        <taxon>Ecdysozoa</taxon>
        <taxon>Arthropoda</taxon>
        <taxon>Hexapoda</taxon>
        <taxon>Insecta</taxon>
        <taxon>Pterygota</taxon>
        <taxon>Neoptera</taxon>
        <taxon>Endopterygota</taxon>
        <taxon>Lepidoptera</taxon>
        <taxon>Glossata</taxon>
        <taxon>Ditrysia</taxon>
        <taxon>Papilionoidea</taxon>
        <taxon>Nymphalidae</taxon>
        <taxon>Satyrinae</taxon>
        <taxon>Satyrini</taxon>
        <taxon>Parargina</taxon>
        <taxon>Pararge</taxon>
    </lineage>
</organism>
<keyword evidence="5" id="KW-0663">Pyridoxal phosphate</keyword>
<dbReference type="OrthoDB" id="6752799at2759"/>
<evidence type="ECO:0000313" key="7">
    <source>
        <dbReference type="Proteomes" id="UP000838756"/>
    </source>
</evidence>
<feature type="non-terminal residue" evidence="6">
    <location>
        <position position="1"/>
    </location>
</feature>
<dbReference type="EMBL" id="CAKXAJ010002346">
    <property type="protein sequence ID" value="CAH2208126.1"/>
    <property type="molecule type" value="Genomic_DNA"/>
</dbReference>
<dbReference type="Gene3D" id="3.40.640.10">
    <property type="entry name" value="Type I PLP-dependent aspartate aminotransferase-like (Major domain)"/>
    <property type="match status" value="1"/>
</dbReference>
<evidence type="ECO:0000256" key="4">
    <source>
        <dbReference type="ARBA" id="ARBA00022679"/>
    </source>
</evidence>
<dbReference type="InterPro" id="IPR015421">
    <property type="entry name" value="PyrdxlP-dep_Trfase_major"/>
</dbReference>
<protein>
    <submittedName>
        <fullName evidence="6">Jg22868 protein</fullName>
    </submittedName>
</protein>
<dbReference type="GO" id="GO:0006532">
    <property type="term" value="P:aspartate biosynthetic process"/>
    <property type="evidence" value="ECO:0007669"/>
    <property type="project" value="TreeGrafter"/>
</dbReference>
<keyword evidence="4" id="KW-0808">Transferase</keyword>
<proteinExistence type="predicted"/>
<evidence type="ECO:0000313" key="6">
    <source>
        <dbReference type="EMBL" id="CAH2208126.1"/>
    </source>
</evidence>
<dbReference type="AlphaFoldDB" id="A0A8S4QDQ3"/>
<dbReference type="InterPro" id="IPR000796">
    <property type="entry name" value="Asp_trans"/>
</dbReference>
<reference evidence="6" key="1">
    <citation type="submission" date="2022-03" db="EMBL/GenBank/DDBJ databases">
        <authorList>
            <person name="Lindestad O."/>
        </authorList>
    </citation>
    <scope>NUCLEOTIDE SEQUENCE</scope>
</reference>
<dbReference type="PANTHER" id="PTHR11879:SF55">
    <property type="entry name" value="GLUTAMATE OXALOACETATE TRANSAMINASE 1, ISOFORM B"/>
    <property type="match status" value="1"/>
</dbReference>
<evidence type="ECO:0000256" key="5">
    <source>
        <dbReference type="ARBA" id="ARBA00022898"/>
    </source>
</evidence>
<comment type="cofactor">
    <cofactor evidence="1">
        <name>pyridoxal 5'-phosphate</name>
        <dbReference type="ChEBI" id="CHEBI:597326"/>
    </cofactor>
</comment>
<evidence type="ECO:0000256" key="3">
    <source>
        <dbReference type="ARBA" id="ARBA00022576"/>
    </source>
</evidence>
<comment type="caution">
    <text evidence="6">The sequence shown here is derived from an EMBL/GenBank/DDBJ whole genome shotgun (WGS) entry which is preliminary data.</text>
</comment>
<keyword evidence="3" id="KW-0032">Aminotransferase</keyword>
<name>A0A8S4QDQ3_9NEOP</name>
<gene>
    <name evidence="6" type="primary">jg22868</name>
    <name evidence="6" type="ORF">PAEG_LOCUS743</name>
</gene>
<dbReference type="Proteomes" id="UP000838756">
    <property type="component" value="Unassembled WGS sequence"/>
</dbReference>